<proteinExistence type="predicted"/>
<protein>
    <submittedName>
        <fullName evidence="2">Uncharacterized protein</fullName>
    </submittedName>
</protein>
<accession>A0ABX1Q5X8</accession>
<comment type="caution">
    <text evidence="2">The sequence shown here is derived from an EMBL/GenBank/DDBJ whole genome shotgun (WGS) entry which is preliminary data.</text>
</comment>
<evidence type="ECO:0000313" key="2">
    <source>
        <dbReference type="EMBL" id="NMG45771.1"/>
    </source>
</evidence>
<reference evidence="2 3" key="1">
    <citation type="submission" date="2019-12" db="EMBL/GenBank/DDBJ databases">
        <title>Comparative genomics gives insights into the taxonomy of the Azoarcus-Aromatoleum group and reveals separate origins of nif in the plant-associated Azoarcus and non-plant-associated Aromatoleum sub-groups.</title>
        <authorList>
            <person name="Lafos M."/>
            <person name="Maluk M."/>
            <person name="Batista M."/>
            <person name="Junghare M."/>
            <person name="Carmona M."/>
            <person name="Faoro H."/>
            <person name="Cruz L.M."/>
            <person name="Battistoni F."/>
            <person name="De Souza E."/>
            <person name="Pedrosa F."/>
            <person name="Chen W.-M."/>
            <person name="Poole P.S."/>
            <person name="Dixon R.A."/>
            <person name="James E.K."/>
        </authorList>
    </citation>
    <scope>NUCLEOTIDE SEQUENCE [LARGE SCALE GENOMIC DNA]</scope>
    <source>
        <strain evidence="2 3">Td21</strain>
    </source>
</reference>
<sequence length="169" mass="18547">MTRPSRSSVFSRMVLPFALIPPIMIQFAMRDHAAAYRLDAASANWEWIALLVFVAELVSVTVVAGMLRLTTPADAMRPSRPRALAIAARAAAPLWASAVVLAVPSLGALIVTHLLAHAVALRTLYLDVRDEFRLGNEVQALHVTYMVYSVPVVLWTPLFVMIFVSLRPA</sequence>
<feature type="transmembrane region" description="Helical" evidence="1">
    <location>
        <begin position="145"/>
        <end position="166"/>
    </location>
</feature>
<keyword evidence="1" id="KW-1133">Transmembrane helix</keyword>
<dbReference type="Proteomes" id="UP000623795">
    <property type="component" value="Unassembled WGS sequence"/>
</dbReference>
<feature type="transmembrane region" description="Helical" evidence="1">
    <location>
        <begin position="92"/>
        <end position="125"/>
    </location>
</feature>
<dbReference type="RefSeq" id="WP_169257604.1">
    <property type="nucleotide sequence ID" value="NZ_WTVN01000037.1"/>
</dbReference>
<evidence type="ECO:0000313" key="3">
    <source>
        <dbReference type="Proteomes" id="UP000623795"/>
    </source>
</evidence>
<dbReference type="EMBL" id="WTVN01000037">
    <property type="protein sequence ID" value="NMG45771.1"/>
    <property type="molecule type" value="Genomic_DNA"/>
</dbReference>
<evidence type="ECO:0000256" key="1">
    <source>
        <dbReference type="SAM" id="Phobius"/>
    </source>
</evidence>
<keyword evidence="1" id="KW-0812">Transmembrane</keyword>
<gene>
    <name evidence="2" type="ORF">GPA22_18805</name>
</gene>
<keyword evidence="1" id="KW-0472">Membrane</keyword>
<feature type="transmembrane region" description="Helical" evidence="1">
    <location>
        <begin position="9"/>
        <end position="27"/>
    </location>
</feature>
<keyword evidence="3" id="KW-1185">Reference proteome</keyword>
<feature type="transmembrane region" description="Helical" evidence="1">
    <location>
        <begin position="47"/>
        <end position="71"/>
    </location>
</feature>
<name>A0ABX1Q5X8_9RHOO</name>
<organism evidence="2 3">
    <name type="scientific">Aromatoleum toluvorans</name>
    <dbReference type="NCBI Taxonomy" id="92002"/>
    <lineage>
        <taxon>Bacteria</taxon>
        <taxon>Pseudomonadati</taxon>
        <taxon>Pseudomonadota</taxon>
        <taxon>Betaproteobacteria</taxon>
        <taxon>Rhodocyclales</taxon>
        <taxon>Rhodocyclaceae</taxon>
        <taxon>Aromatoleum</taxon>
    </lineage>
</organism>